<sequence>MRGHGFTGKWVSFAKSMEKARTGFPIRAIISQSSISDESNHH</sequence>
<proteinExistence type="predicted"/>
<comment type="caution">
    <text evidence="1">The sequence shown here is derived from an EMBL/GenBank/DDBJ whole genome shotgun (WGS) entry which is preliminary data.</text>
</comment>
<dbReference type="HOGENOM" id="CLU_3247885_0_0_11"/>
<evidence type="ECO:0000313" key="2">
    <source>
        <dbReference type="Proteomes" id="UP000003191"/>
    </source>
</evidence>
<dbReference type="Proteomes" id="UP000003191">
    <property type="component" value="Unassembled WGS sequence"/>
</dbReference>
<dbReference type="EMBL" id="ACCG02000016">
    <property type="protein sequence ID" value="EFE88327.1"/>
    <property type="molecule type" value="Genomic_DNA"/>
</dbReference>
<organism evidence="1 2">
    <name type="scientific">Bifidobacterium breve DSM 20213 = JCM 1192</name>
    <dbReference type="NCBI Taxonomy" id="518634"/>
    <lineage>
        <taxon>Bacteria</taxon>
        <taxon>Bacillati</taxon>
        <taxon>Actinomycetota</taxon>
        <taxon>Actinomycetes</taxon>
        <taxon>Bifidobacteriales</taxon>
        <taxon>Bifidobacteriaceae</taxon>
        <taxon>Bifidobacterium</taxon>
    </lineage>
</organism>
<protein>
    <submittedName>
        <fullName evidence="1">Uncharacterized protein</fullName>
    </submittedName>
</protein>
<name>D4BSB4_BIFBR</name>
<keyword evidence="2" id="KW-1185">Reference proteome</keyword>
<accession>D4BSB4</accession>
<dbReference type="AlphaFoldDB" id="D4BSB4"/>
<gene>
    <name evidence="1" type="ORF">BIFBRE_05006</name>
</gene>
<evidence type="ECO:0000313" key="1">
    <source>
        <dbReference type="EMBL" id="EFE88327.1"/>
    </source>
</evidence>
<reference evidence="1 2" key="1">
    <citation type="submission" date="2010-02" db="EMBL/GenBank/DDBJ databases">
        <authorList>
            <person name="Weinstock G."/>
            <person name="Sodergren E."/>
            <person name="Clifton S."/>
            <person name="Fulton L."/>
            <person name="Fulton B."/>
            <person name="Courtney L."/>
            <person name="Fronick C."/>
            <person name="Harrison M."/>
            <person name="Strong C."/>
            <person name="Farmer C."/>
            <person name="Delahaunty K."/>
            <person name="Markovic C."/>
            <person name="Hall O."/>
            <person name="Minx P."/>
            <person name="Tomlinson C."/>
            <person name="Mitreva M."/>
            <person name="Nelson J."/>
            <person name="Hou S."/>
            <person name="Wollam A."/>
            <person name="Pepin K.H."/>
            <person name="Johnson M."/>
            <person name="Bhonagiri V."/>
            <person name="Zhang X."/>
            <person name="Suruliraj S."/>
            <person name="Warren W."/>
            <person name="Chinwalla A."/>
            <person name="Mardis E.R."/>
            <person name="Wilson R.K."/>
        </authorList>
    </citation>
    <scope>NUCLEOTIDE SEQUENCE [LARGE SCALE GENOMIC DNA]</scope>
    <source>
        <strain evidence="1 2">DSM 20213</strain>
    </source>
</reference>